<keyword evidence="3" id="KW-0813">Transport</keyword>
<evidence type="ECO:0000313" key="8">
    <source>
        <dbReference type="Proteomes" id="UP000261032"/>
    </source>
</evidence>
<dbReference type="EMBL" id="JAQLKE010000005">
    <property type="protein sequence ID" value="MDB7083142.1"/>
    <property type="molecule type" value="Genomic_DNA"/>
</dbReference>
<evidence type="ECO:0000313" key="7">
    <source>
        <dbReference type="EMBL" id="RGD83670.1"/>
    </source>
</evidence>
<evidence type="ECO:0000256" key="4">
    <source>
        <dbReference type="ARBA" id="ARBA00022729"/>
    </source>
</evidence>
<gene>
    <name evidence="7" type="ORF">DXB93_12835</name>
    <name evidence="6" type="ORF">PM738_04950</name>
</gene>
<dbReference type="Proteomes" id="UP001211987">
    <property type="component" value="Unassembled WGS sequence"/>
</dbReference>
<evidence type="ECO:0000256" key="1">
    <source>
        <dbReference type="ARBA" id="ARBA00004196"/>
    </source>
</evidence>
<evidence type="ECO:0000256" key="2">
    <source>
        <dbReference type="ARBA" id="ARBA00008520"/>
    </source>
</evidence>
<name>A0A3E3AHC6_9FIRM</name>
<dbReference type="EMBL" id="QUSL01000022">
    <property type="protein sequence ID" value="RGD83670.1"/>
    <property type="molecule type" value="Genomic_DNA"/>
</dbReference>
<dbReference type="RefSeq" id="WP_008791703.1">
    <property type="nucleotide sequence ID" value="NZ_BAABXX010000001.1"/>
</dbReference>
<dbReference type="InterPro" id="IPR006059">
    <property type="entry name" value="SBP"/>
</dbReference>
<keyword evidence="4 5" id="KW-0732">Signal</keyword>
<dbReference type="Proteomes" id="UP000261032">
    <property type="component" value="Unassembled WGS sequence"/>
</dbReference>
<dbReference type="PANTHER" id="PTHR43649">
    <property type="entry name" value="ARABINOSE-BINDING PROTEIN-RELATED"/>
    <property type="match status" value="1"/>
</dbReference>
<sequence length="476" mass="53467">MKKVRLVLISLLMFFAVTGCSNEDKNLLDKDDPTTIQVWHYYNGAQQEEFNRLVDEFNKTVGKEKGIIVEGSGQGTISDLERNVLDSINGKAGAADIPNIFAAYGDTAYQVDKLGYAVDLNKYFSKDELSKYVDGYLEEGHFSSKDTLKIFPVAKSVELFMLNKTDWEKFANATGASTNDLNTIEGVTKVAEQYYNWTDSLTAAPNDGKAFFGRDAFANYMLVGYRQLATDIFSKKDNKIVLNFEADIAKKLWDNYYVPYISGYFSSSGKFRSDDIKIGNILACVSSSSSVTYFPKEVILNDEESHSIELETFACPKFKDGKDYVVQQGAGMVVLKSEEKEQQAAVEFLKWFTSDKQNIAFSNASGYLPVTKSANDLDKITDEVEVNESVKKTLNTSLKMISDNNMYTSVPFEKGTDARNVLETTMSNLAKQDRETVITNLSNGMNLEQAISQFNNDTYFNQWYTNTKSQLESLIK</sequence>
<dbReference type="GO" id="GO:0030313">
    <property type="term" value="C:cell envelope"/>
    <property type="evidence" value="ECO:0007669"/>
    <property type="project" value="UniProtKB-SubCell"/>
</dbReference>
<proteinExistence type="inferred from homology"/>
<feature type="chain" id="PRO_5044393469" evidence="5">
    <location>
        <begin position="22"/>
        <end position="476"/>
    </location>
</feature>
<dbReference type="AlphaFoldDB" id="A0A3E3AHC6"/>
<comment type="subcellular location">
    <subcellularLocation>
        <location evidence="1">Cell envelope</location>
    </subcellularLocation>
</comment>
<evidence type="ECO:0000256" key="5">
    <source>
        <dbReference type="SAM" id="SignalP"/>
    </source>
</evidence>
<dbReference type="PANTHER" id="PTHR43649:SF31">
    <property type="entry name" value="SN-GLYCEROL-3-PHOSPHATE-BINDING PERIPLASMIC PROTEIN UGPB"/>
    <property type="match status" value="1"/>
</dbReference>
<evidence type="ECO:0000313" key="6">
    <source>
        <dbReference type="EMBL" id="MDB7083142.1"/>
    </source>
</evidence>
<reference evidence="7 8" key="1">
    <citation type="submission" date="2018-08" db="EMBL/GenBank/DDBJ databases">
        <title>A genome reference for cultivated species of the human gut microbiota.</title>
        <authorList>
            <person name="Zou Y."/>
            <person name="Xue W."/>
            <person name="Luo G."/>
        </authorList>
    </citation>
    <scope>NUCLEOTIDE SEQUENCE [LARGE SCALE GENOMIC DNA]</scope>
    <source>
        <strain evidence="7 8">OM06-4</strain>
    </source>
</reference>
<dbReference type="InterPro" id="IPR050490">
    <property type="entry name" value="Bact_solute-bd_prot1"/>
</dbReference>
<comment type="caution">
    <text evidence="7">The sequence shown here is derived from an EMBL/GenBank/DDBJ whole genome shotgun (WGS) entry which is preliminary data.</text>
</comment>
<organism evidence="7 8">
    <name type="scientific">Thomasclavelia ramosa</name>
    <dbReference type="NCBI Taxonomy" id="1547"/>
    <lineage>
        <taxon>Bacteria</taxon>
        <taxon>Bacillati</taxon>
        <taxon>Bacillota</taxon>
        <taxon>Erysipelotrichia</taxon>
        <taxon>Erysipelotrichales</taxon>
        <taxon>Coprobacillaceae</taxon>
        <taxon>Thomasclavelia</taxon>
    </lineage>
</organism>
<comment type="similarity">
    <text evidence="2">Belongs to the bacterial solute-binding protein 1 family.</text>
</comment>
<dbReference type="Gene3D" id="3.40.190.10">
    <property type="entry name" value="Periplasmic binding protein-like II"/>
    <property type="match status" value="1"/>
</dbReference>
<dbReference type="PROSITE" id="PS51257">
    <property type="entry name" value="PROKAR_LIPOPROTEIN"/>
    <property type="match status" value="1"/>
</dbReference>
<protein>
    <submittedName>
        <fullName evidence="7">Extracellular solute-binding protein</fullName>
    </submittedName>
</protein>
<reference evidence="6" key="2">
    <citation type="submission" date="2023-01" db="EMBL/GenBank/DDBJ databases">
        <title>Human gut microbiome strain richness.</title>
        <authorList>
            <person name="Chen-Liaw A."/>
        </authorList>
    </citation>
    <scope>NUCLEOTIDE SEQUENCE</scope>
    <source>
        <strain evidence="6">1001217st2_G6_1001217B_191108</strain>
    </source>
</reference>
<dbReference type="SUPFAM" id="SSF53850">
    <property type="entry name" value="Periplasmic binding protein-like II"/>
    <property type="match status" value="1"/>
</dbReference>
<accession>A0A3E3AHC6</accession>
<feature type="signal peptide" evidence="5">
    <location>
        <begin position="1"/>
        <end position="21"/>
    </location>
</feature>
<dbReference type="Pfam" id="PF13416">
    <property type="entry name" value="SBP_bac_8"/>
    <property type="match status" value="1"/>
</dbReference>
<evidence type="ECO:0000256" key="3">
    <source>
        <dbReference type="ARBA" id="ARBA00022448"/>
    </source>
</evidence>